<reference evidence="2" key="1">
    <citation type="submission" date="2011-05" db="EMBL/GenBank/DDBJ databases">
        <title>Insights into the evolution of the great apes provided by the gorilla genome.</title>
        <authorList>
            <person name="Scally A."/>
        </authorList>
    </citation>
    <scope>NUCLEOTIDE SEQUENCE [LARGE SCALE GENOMIC DNA]</scope>
</reference>
<gene>
    <name evidence="1" type="primary">FIGN</name>
</gene>
<reference evidence="1" key="4">
    <citation type="submission" date="2025-09" db="UniProtKB">
        <authorList>
            <consortium name="Ensembl"/>
        </authorList>
    </citation>
    <scope>IDENTIFICATION</scope>
</reference>
<dbReference type="GeneTree" id="ENSGT00940000157526"/>
<organism evidence="1 2">
    <name type="scientific">Gorilla gorilla gorilla</name>
    <name type="common">Western lowland gorilla</name>
    <dbReference type="NCBI Taxonomy" id="9595"/>
    <lineage>
        <taxon>Eukaryota</taxon>
        <taxon>Metazoa</taxon>
        <taxon>Chordata</taxon>
        <taxon>Craniata</taxon>
        <taxon>Vertebrata</taxon>
        <taxon>Euteleostomi</taxon>
        <taxon>Mammalia</taxon>
        <taxon>Eutheria</taxon>
        <taxon>Euarchontoglires</taxon>
        <taxon>Primates</taxon>
        <taxon>Haplorrhini</taxon>
        <taxon>Catarrhini</taxon>
        <taxon>Hominidae</taxon>
        <taxon>Gorilla</taxon>
    </lineage>
</organism>
<keyword evidence="2" id="KW-1185">Reference proteome</keyword>
<reference evidence="1 2" key="2">
    <citation type="journal article" date="2012" name="Nature">
        <title>Insights into hominid evolution from the gorilla genome sequence.</title>
        <authorList>
            <person name="Scally A."/>
            <person name="Dutheil J.Y."/>
            <person name="Hillier L.W."/>
            <person name="Jordan G.E."/>
            <person name="Goodhead I."/>
            <person name="Herrero J."/>
            <person name="Hobolth A."/>
            <person name="Lappalainen T."/>
            <person name="Mailund T."/>
            <person name="Marques-Bonet T."/>
            <person name="McCarthy S."/>
            <person name="Montgomery S.H."/>
            <person name="Schwalie P.C."/>
            <person name="Tang Y.A."/>
            <person name="Ward M.C."/>
            <person name="Xue Y."/>
            <person name="Yngvadottir B."/>
            <person name="Alkan C."/>
            <person name="Andersen L.N."/>
            <person name="Ayub Q."/>
            <person name="Ball E.V."/>
            <person name="Beal K."/>
            <person name="Bradley B.J."/>
            <person name="Chen Y."/>
            <person name="Clee C.M."/>
            <person name="Fitzgerald S."/>
            <person name="Graves T.A."/>
            <person name="Gu Y."/>
            <person name="Heath P."/>
            <person name="Heger A."/>
            <person name="Karakoc E."/>
            <person name="Kolb-Kokocinski A."/>
            <person name="Laird G.K."/>
            <person name="Lunter G."/>
            <person name="Meader S."/>
            <person name="Mort M."/>
            <person name="Mullikin J.C."/>
            <person name="Munch K."/>
            <person name="O'Connor T.D."/>
            <person name="Phillips A.D."/>
            <person name="Prado-Martinez J."/>
            <person name="Rogers A.S."/>
            <person name="Sajjadian S."/>
            <person name="Schmidt D."/>
            <person name="Shaw K."/>
            <person name="Simpson J.T."/>
            <person name="Stenson P.D."/>
            <person name="Turner D.J."/>
            <person name="Vigilant L."/>
            <person name="Vilella A.J."/>
            <person name="Whitener W."/>
            <person name="Zhu B."/>
            <person name="Cooper D.N."/>
            <person name="de Jong P."/>
            <person name="Dermitzakis E.T."/>
            <person name="Eichler E.E."/>
            <person name="Flicek P."/>
            <person name="Goldman N."/>
            <person name="Mundy N.I."/>
            <person name="Ning Z."/>
            <person name="Odom D.T."/>
            <person name="Ponting C.P."/>
            <person name="Quail M.A."/>
            <person name="Ryder O.A."/>
            <person name="Searle S.M."/>
            <person name="Warren W.C."/>
            <person name="Wilson R.K."/>
            <person name="Schierup M.H."/>
            <person name="Rogers J."/>
            <person name="Tyler-Smith C."/>
            <person name="Durbin R."/>
        </authorList>
    </citation>
    <scope>NUCLEOTIDE SEQUENCE [LARGE SCALE GENOMIC DNA]</scope>
</reference>
<dbReference type="Proteomes" id="UP000001519">
    <property type="component" value="Chromosome 2B"/>
</dbReference>
<name>A0A2I2Z382_GORGO</name>
<accession>A0A2I2Z382</accession>
<reference evidence="1" key="3">
    <citation type="submission" date="2025-08" db="UniProtKB">
        <authorList>
            <consortium name="Ensembl"/>
        </authorList>
    </citation>
    <scope>IDENTIFICATION</scope>
</reference>
<dbReference type="Ensembl" id="ENSGGOT00000049953.1">
    <property type="protein sequence ID" value="ENSGGOP00000041627.1"/>
    <property type="gene ID" value="ENSGGOG00000040049.1"/>
</dbReference>
<proteinExistence type="predicted"/>
<sequence>MISSTSVYATWRQCFPAFFIPEADGGKAL</sequence>
<dbReference type="Bgee" id="ENSGGOG00000040049">
    <property type="expression patterns" value="Expressed in liver and 6 other cell types or tissues"/>
</dbReference>
<dbReference type="EMBL" id="CABD030016726">
    <property type="status" value="NOT_ANNOTATED_CDS"/>
    <property type="molecule type" value="Genomic_DNA"/>
</dbReference>
<protein>
    <submittedName>
        <fullName evidence="1">Fidgetin, microtubule severing factor</fullName>
    </submittedName>
</protein>
<dbReference type="AlphaFoldDB" id="A0A2I2Z382"/>
<dbReference type="EMBL" id="CABD030016725">
    <property type="status" value="NOT_ANNOTATED_CDS"/>
    <property type="molecule type" value="Genomic_DNA"/>
</dbReference>
<evidence type="ECO:0000313" key="1">
    <source>
        <dbReference type="Ensembl" id="ENSGGOP00000041627.1"/>
    </source>
</evidence>
<evidence type="ECO:0000313" key="2">
    <source>
        <dbReference type="Proteomes" id="UP000001519"/>
    </source>
</evidence>